<comment type="caution">
    <text evidence="3">The sequence shown here is derived from an EMBL/GenBank/DDBJ whole genome shotgun (WGS) entry which is preliminary data.</text>
</comment>
<dbReference type="STRING" id="307972.A0A2G8LJR8"/>
<dbReference type="PROSITE" id="PS50082">
    <property type="entry name" value="WD_REPEATS_2"/>
    <property type="match status" value="1"/>
</dbReference>
<dbReference type="SMART" id="SM00320">
    <property type="entry name" value="WD40"/>
    <property type="match status" value="2"/>
</dbReference>
<dbReference type="Proteomes" id="UP000230750">
    <property type="component" value="Unassembled WGS sequence"/>
</dbReference>
<dbReference type="InterPro" id="IPR015943">
    <property type="entry name" value="WD40/YVTN_repeat-like_dom_sf"/>
</dbReference>
<evidence type="ECO:0000313" key="4">
    <source>
        <dbReference type="Proteomes" id="UP000230750"/>
    </source>
</evidence>
<sequence>MAILLPTRADGQGLVMEDEMTLDGAITAAEFDDILDVGVVATSEGTLWYIDWVNRTSVRLVGSHSNKINDLAFSQNDFFATSCDDGSLRIFSLEEMEPTVQFQVLDQSCTCLAFSPPASKGSLSPFTINGVVAGYSDGTVRLFDLSKVEMVLKMQPQAVAITK</sequence>
<feature type="repeat" description="WD" evidence="1">
    <location>
        <begin position="61"/>
        <end position="101"/>
    </location>
</feature>
<dbReference type="InterPro" id="IPR036322">
    <property type="entry name" value="WD40_repeat_dom_sf"/>
</dbReference>
<evidence type="ECO:0000256" key="1">
    <source>
        <dbReference type="PROSITE-ProRule" id="PRU00221"/>
    </source>
</evidence>
<dbReference type="Gene3D" id="2.130.10.10">
    <property type="entry name" value="YVTN repeat-like/Quinoprotein amine dehydrogenase"/>
    <property type="match status" value="1"/>
</dbReference>
<evidence type="ECO:0000259" key="2">
    <source>
        <dbReference type="Pfam" id="PF23342"/>
    </source>
</evidence>
<feature type="domain" description="WDR90 4th beta-propeller" evidence="2">
    <location>
        <begin position="67"/>
        <end position="162"/>
    </location>
</feature>
<dbReference type="SUPFAM" id="SSF50978">
    <property type="entry name" value="WD40 repeat-like"/>
    <property type="match status" value="1"/>
</dbReference>
<dbReference type="EMBL" id="MRZV01000055">
    <property type="protein sequence ID" value="PIK60491.1"/>
    <property type="molecule type" value="Genomic_DNA"/>
</dbReference>
<keyword evidence="4" id="KW-1185">Reference proteome</keyword>
<dbReference type="InterPro" id="IPR055440">
    <property type="entry name" value="Beta-prop_WDR90_4th"/>
</dbReference>
<dbReference type="AlphaFoldDB" id="A0A2G8LJR8"/>
<dbReference type="InterPro" id="IPR001680">
    <property type="entry name" value="WD40_rpt"/>
</dbReference>
<name>A0A2G8LJR8_STIJA</name>
<protein>
    <submittedName>
        <fullName evidence="3">Putative WD repeat-containing protein 90</fullName>
    </submittedName>
</protein>
<organism evidence="3 4">
    <name type="scientific">Stichopus japonicus</name>
    <name type="common">Sea cucumber</name>
    <dbReference type="NCBI Taxonomy" id="307972"/>
    <lineage>
        <taxon>Eukaryota</taxon>
        <taxon>Metazoa</taxon>
        <taxon>Echinodermata</taxon>
        <taxon>Eleutherozoa</taxon>
        <taxon>Echinozoa</taxon>
        <taxon>Holothuroidea</taxon>
        <taxon>Aspidochirotacea</taxon>
        <taxon>Aspidochirotida</taxon>
        <taxon>Stichopodidae</taxon>
        <taxon>Apostichopus</taxon>
    </lineage>
</organism>
<reference evidence="3 4" key="1">
    <citation type="journal article" date="2017" name="PLoS Biol.">
        <title>The sea cucumber genome provides insights into morphological evolution and visceral regeneration.</title>
        <authorList>
            <person name="Zhang X."/>
            <person name="Sun L."/>
            <person name="Yuan J."/>
            <person name="Sun Y."/>
            <person name="Gao Y."/>
            <person name="Zhang L."/>
            <person name="Li S."/>
            <person name="Dai H."/>
            <person name="Hamel J.F."/>
            <person name="Liu C."/>
            <person name="Yu Y."/>
            <person name="Liu S."/>
            <person name="Lin W."/>
            <person name="Guo K."/>
            <person name="Jin S."/>
            <person name="Xu P."/>
            <person name="Storey K.B."/>
            <person name="Huan P."/>
            <person name="Zhang T."/>
            <person name="Zhou Y."/>
            <person name="Zhang J."/>
            <person name="Lin C."/>
            <person name="Li X."/>
            <person name="Xing L."/>
            <person name="Huo D."/>
            <person name="Sun M."/>
            <person name="Wang L."/>
            <person name="Mercier A."/>
            <person name="Li F."/>
            <person name="Yang H."/>
            <person name="Xiang J."/>
        </authorList>
    </citation>
    <scope>NUCLEOTIDE SEQUENCE [LARGE SCALE GENOMIC DNA]</scope>
    <source>
        <strain evidence="3">Shaxun</strain>
        <tissue evidence="3">Muscle</tissue>
    </source>
</reference>
<accession>A0A2G8LJR8</accession>
<dbReference type="OrthoDB" id="6252103at2759"/>
<proteinExistence type="predicted"/>
<keyword evidence="1" id="KW-0853">WD repeat</keyword>
<evidence type="ECO:0000313" key="3">
    <source>
        <dbReference type="EMBL" id="PIK60491.1"/>
    </source>
</evidence>
<dbReference type="Pfam" id="PF23342">
    <property type="entry name" value="WDR90_beta-prop_4th"/>
    <property type="match status" value="1"/>
</dbReference>
<gene>
    <name evidence="3" type="ORF">BSL78_02600</name>
</gene>